<dbReference type="GO" id="GO:0006355">
    <property type="term" value="P:regulation of DNA-templated transcription"/>
    <property type="evidence" value="ECO:0007669"/>
    <property type="project" value="InterPro"/>
</dbReference>
<dbReference type="PRINTS" id="PR01590">
    <property type="entry name" value="HTHFIS"/>
</dbReference>
<dbReference type="InterPro" id="IPR025944">
    <property type="entry name" value="Sigma_54_int_dom_CS"/>
</dbReference>
<protein>
    <submittedName>
        <fullName evidence="9">Sigma-54-dependent Fis family transcriptional regulator</fullName>
    </submittedName>
</protein>
<dbReference type="Pfam" id="PF25601">
    <property type="entry name" value="AAA_lid_14"/>
    <property type="match status" value="1"/>
</dbReference>
<feature type="domain" description="Sigma-54 factor interaction" evidence="7">
    <location>
        <begin position="146"/>
        <end position="375"/>
    </location>
</feature>
<dbReference type="PROSITE" id="PS50045">
    <property type="entry name" value="SIGMA54_INTERACT_4"/>
    <property type="match status" value="1"/>
</dbReference>
<dbReference type="InterPro" id="IPR011006">
    <property type="entry name" value="CheY-like_superfamily"/>
</dbReference>
<dbReference type="PROSITE" id="PS00688">
    <property type="entry name" value="SIGMA54_INTERACT_3"/>
    <property type="match status" value="1"/>
</dbReference>
<evidence type="ECO:0000256" key="4">
    <source>
        <dbReference type="ARBA" id="ARBA00023125"/>
    </source>
</evidence>
<dbReference type="InterPro" id="IPR001789">
    <property type="entry name" value="Sig_transdc_resp-reg_receiver"/>
</dbReference>
<dbReference type="InterPro" id="IPR009057">
    <property type="entry name" value="Homeodomain-like_sf"/>
</dbReference>
<sequence>MKPTTPLVMIADDDTDVTVLLARHIEGWGYSTVIANDKRTLLALLSNYKPTLLLLDLRFGTTDGLELLPQLLQLAPDLMVALLTAHGSIDTAVAAMKLGAYDFLTKPPDLNRLKVSIKHAVEKQAMNRRIQELEEYVQTAPTGIKLLGDSPAMQQVVGLIRSVAQTDASVLILGESGTGKELVAKSVHELSRRASGPFVPINMAALPRDLAESLLFGHEKGAFTGADKSQAGSCELADNGTLFLDEIGEMDVVLQAKILRFLQERTVQRVGSPKRVQVDVRVIAATNRNLLERVREGQFREDLYYRLNVVPIRVPPLRQRKEDIPQLAARFLQRAALSYGRVDLHFRQETLTAMSSYDWPGNVRQLENLVERMAILSPTGEVGPDMLQEEVLSEKLDVKRPPSNAHVEFAEPVEPCVNTSSQFEFTLPSPSGKDGMRLVDQVEKQAIEEALRQTRGNVRDAASMIGLSQATIYRKIKRYDIDLDIFSGDSKIVGVS</sequence>
<dbReference type="KEGG" id="tsph:KIH39_24070"/>
<dbReference type="Gene3D" id="1.10.8.60">
    <property type="match status" value="1"/>
</dbReference>
<dbReference type="Gene3D" id="3.40.50.300">
    <property type="entry name" value="P-loop containing nucleotide triphosphate hydrolases"/>
    <property type="match status" value="1"/>
</dbReference>
<dbReference type="InterPro" id="IPR027417">
    <property type="entry name" value="P-loop_NTPase"/>
</dbReference>
<dbReference type="RefSeq" id="WP_213496279.1">
    <property type="nucleotide sequence ID" value="NZ_CP074694.1"/>
</dbReference>
<organism evidence="9 10">
    <name type="scientific">Telmatocola sphagniphila</name>
    <dbReference type="NCBI Taxonomy" id="1123043"/>
    <lineage>
        <taxon>Bacteria</taxon>
        <taxon>Pseudomonadati</taxon>
        <taxon>Planctomycetota</taxon>
        <taxon>Planctomycetia</taxon>
        <taxon>Gemmatales</taxon>
        <taxon>Gemmataceae</taxon>
    </lineage>
</organism>
<keyword evidence="4" id="KW-0238">DNA-binding</keyword>
<dbReference type="Pfam" id="PF00158">
    <property type="entry name" value="Sigma54_activat"/>
    <property type="match status" value="1"/>
</dbReference>
<keyword evidence="5" id="KW-0804">Transcription</keyword>
<dbReference type="SUPFAM" id="SSF46689">
    <property type="entry name" value="Homeodomain-like"/>
    <property type="match status" value="1"/>
</dbReference>
<evidence type="ECO:0000313" key="10">
    <source>
        <dbReference type="Proteomes" id="UP000676194"/>
    </source>
</evidence>
<dbReference type="SMART" id="SM00382">
    <property type="entry name" value="AAA"/>
    <property type="match status" value="1"/>
</dbReference>
<evidence type="ECO:0000259" key="8">
    <source>
        <dbReference type="PROSITE" id="PS50110"/>
    </source>
</evidence>
<evidence type="ECO:0000256" key="6">
    <source>
        <dbReference type="PROSITE-ProRule" id="PRU00169"/>
    </source>
</evidence>
<dbReference type="Proteomes" id="UP000676194">
    <property type="component" value="Chromosome"/>
</dbReference>
<accession>A0A8E6B5S9</accession>
<evidence type="ECO:0000256" key="5">
    <source>
        <dbReference type="ARBA" id="ARBA00023163"/>
    </source>
</evidence>
<dbReference type="InterPro" id="IPR003593">
    <property type="entry name" value="AAA+_ATPase"/>
</dbReference>
<dbReference type="PROSITE" id="PS50110">
    <property type="entry name" value="RESPONSE_REGULATORY"/>
    <property type="match status" value="1"/>
</dbReference>
<keyword evidence="10" id="KW-1185">Reference proteome</keyword>
<keyword evidence="1" id="KW-0547">Nucleotide-binding</keyword>
<keyword evidence="6" id="KW-0597">Phosphoprotein</keyword>
<keyword evidence="3" id="KW-0805">Transcription regulation</keyword>
<evidence type="ECO:0000313" key="9">
    <source>
        <dbReference type="EMBL" id="QVL31877.1"/>
    </source>
</evidence>
<proteinExistence type="predicted"/>
<dbReference type="GO" id="GO:0043565">
    <property type="term" value="F:sequence-specific DNA binding"/>
    <property type="evidence" value="ECO:0007669"/>
    <property type="project" value="InterPro"/>
</dbReference>
<feature type="domain" description="Response regulatory" evidence="8">
    <location>
        <begin position="7"/>
        <end position="121"/>
    </location>
</feature>
<evidence type="ECO:0000259" key="7">
    <source>
        <dbReference type="PROSITE" id="PS50045"/>
    </source>
</evidence>
<dbReference type="InterPro" id="IPR025662">
    <property type="entry name" value="Sigma_54_int_dom_ATP-bd_1"/>
</dbReference>
<name>A0A8E6B5S9_9BACT</name>
<dbReference type="GO" id="GO:0005524">
    <property type="term" value="F:ATP binding"/>
    <property type="evidence" value="ECO:0007669"/>
    <property type="project" value="UniProtKB-KW"/>
</dbReference>
<keyword evidence="2" id="KW-0067">ATP-binding</keyword>
<reference evidence="9" key="1">
    <citation type="submission" date="2021-05" db="EMBL/GenBank/DDBJ databases">
        <title>Complete genome sequence of the cellulolytic planctomycete Telmatocola sphagniphila SP2T and characterization of the first cellulase from planctomycetes.</title>
        <authorList>
            <person name="Rakitin A.L."/>
            <person name="Beletsky A.V."/>
            <person name="Naumoff D.G."/>
            <person name="Kulichevskaya I.S."/>
            <person name="Mardanov A.V."/>
            <person name="Ravin N.V."/>
            <person name="Dedysh S.N."/>
        </authorList>
    </citation>
    <scope>NUCLEOTIDE SEQUENCE</scope>
    <source>
        <strain evidence="9">SP2T</strain>
    </source>
</reference>
<dbReference type="Pfam" id="PF02954">
    <property type="entry name" value="HTH_8"/>
    <property type="match status" value="1"/>
</dbReference>
<dbReference type="FunFam" id="3.40.50.300:FF:000006">
    <property type="entry name" value="DNA-binding transcriptional regulator NtrC"/>
    <property type="match status" value="1"/>
</dbReference>
<dbReference type="CDD" id="cd00009">
    <property type="entry name" value="AAA"/>
    <property type="match status" value="1"/>
</dbReference>
<dbReference type="Gene3D" id="3.40.50.2300">
    <property type="match status" value="1"/>
</dbReference>
<evidence type="ECO:0000256" key="2">
    <source>
        <dbReference type="ARBA" id="ARBA00022840"/>
    </source>
</evidence>
<dbReference type="GO" id="GO:0000160">
    <property type="term" value="P:phosphorelay signal transduction system"/>
    <property type="evidence" value="ECO:0007669"/>
    <property type="project" value="InterPro"/>
</dbReference>
<evidence type="ECO:0000256" key="3">
    <source>
        <dbReference type="ARBA" id="ARBA00023015"/>
    </source>
</evidence>
<dbReference type="InterPro" id="IPR058031">
    <property type="entry name" value="AAA_lid_NorR"/>
</dbReference>
<dbReference type="SMART" id="SM00448">
    <property type="entry name" value="REC"/>
    <property type="match status" value="1"/>
</dbReference>
<gene>
    <name evidence="9" type="ORF">KIH39_24070</name>
</gene>
<dbReference type="Gene3D" id="1.10.10.60">
    <property type="entry name" value="Homeodomain-like"/>
    <property type="match status" value="1"/>
</dbReference>
<dbReference type="PANTHER" id="PTHR32071:SF117">
    <property type="entry name" value="PTS-DEPENDENT DIHYDROXYACETONE KINASE OPERON REGULATORY PROTEIN-RELATED"/>
    <property type="match status" value="1"/>
</dbReference>
<dbReference type="SUPFAM" id="SSF52172">
    <property type="entry name" value="CheY-like"/>
    <property type="match status" value="1"/>
</dbReference>
<feature type="modified residue" description="4-aspartylphosphate" evidence="6">
    <location>
        <position position="56"/>
    </location>
</feature>
<dbReference type="AlphaFoldDB" id="A0A8E6B5S9"/>
<dbReference type="Pfam" id="PF00072">
    <property type="entry name" value="Response_reg"/>
    <property type="match status" value="1"/>
</dbReference>
<dbReference type="InterPro" id="IPR002078">
    <property type="entry name" value="Sigma_54_int"/>
</dbReference>
<dbReference type="PANTHER" id="PTHR32071">
    <property type="entry name" value="TRANSCRIPTIONAL REGULATORY PROTEIN"/>
    <property type="match status" value="1"/>
</dbReference>
<evidence type="ECO:0000256" key="1">
    <source>
        <dbReference type="ARBA" id="ARBA00022741"/>
    </source>
</evidence>
<dbReference type="InterPro" id="IPR002197">
    <property type="entry name" value="HTH_Fis"/>
</dbReference>
<dbReference type="PROSITE" id="PS00675">
    <property type="entry name" value="SIGMA54_INTERACT_1"/>
    <property type="match status" value="1"/>
</dbReference>
<dbReference type="SUPFAM" id="SSF52540">
    <property type="entry name" value="P-loop containing nucleoside triphosphate hydrolases"/>
    <property type="match status" value="1"/>
</dbReference>
<dbReference type="EMBL" id="CP074694">
    <property type="protein sequence ID" value="QVL31877.1"/>
    <property type="molecule type" value="Genomic_DNA"/>
</dbReference>